<dbReference type="SUPFAM" id="SSF51569">
    <property type="entry name" value="Aldolase"/>
    <property type="match status" value="1"/>
</dbReference>
<dbReference type="CDD" id="cd00384">
    <property type="entry name" value="ALAD_PBGS"/>
    <property type="match status" value="1"/>
</dbReference>
<evidence type="ECO:0000256" key="8">
    <source>
        <dbReference type="ARBA" id="ARBA00023239"/>
    </source>
</evidence>
<dbReference type="PRINTS" id="PR00144">
    <property type="entry name" value="DALDHYDRTASE"/>
</dbReference>
<keyword evidence="9 16" id="KW-0627">Porphyrin biosynthesis</keyword>
<dbReference type="InterPro" id="IPR030656">
    <property type="entry name" value="ALAD_AS"/>
</dbReference>
<evidence type="ECO:0000256" key="4">
    <source>
        <dbReference type="ARBA" id="ARBA00011823"/>
    </source>
</evidence>
<evidence type="ECO:0000256" key="7">
    <source>
        <dbReference type="ARBA" id="ARBA00023133"/>
    </source>
</evidence>
<dbReference type="SMART" id="SM01004">
    <property type="entry name" value="ALAD"/>
    <property type="match status" value="1"/>
</dbReference>
<comment type="pathway">
    <text evidence="2">Porphyrin-containing compound metabolism; protoporphyrin-IX biosynthesis; coproporphyrinogen-III from 5-aminolevulinate: step 1/4.</text>
</comment>
<feature type="active site" description="Schiff-base intermediate with substrate" evidence="12">
    <location>
        <position position="238"/>
    </location>
</feature>
<feature type="binding site" evidence="13">
    <location>
        <position position="264"/>
    </location>
    <ligand>
        <name>5-aminolevulinate</name>
        <dbReference type="ChEBI" id="CHEBI:356416"/>
        <label>2</label>
    </ligand>
</feature>
<feature type="binding site" evidence="14">
    <location>
        <position position="110"/>
    </location>
    <ligand>
        <name>Zn(2+)</name>
        <dbReference type="ChEBI" id="CHEBI:29105"/>
        <note>catalytic</note>
    </ligand>
</feature>
<evidence type="ECO:0000256" key="17">
    <source>
        <dbReference type="RuleBase" id="RU004161"/>
    </source>
</evidence>
<comment type="cofactor">
    <cofactor evidence="1">
        <name>Zn(2+)</name>
        <dbReference type="ChEBI" id="CHEBI:29105"/>
    </cofactor>
</comment>
<dbReference type="GO" id="GO:0008270">
    <property type="term" value="F:zinc ion binding"/>
    <property type="evidence" value="ECO:0007669"/>
    <property type="project" value="TreeGrafter"/>
</dbReference>
<evidence type="ECO:0000256" key="15">
    <source>
        <dbReference type="PIRSR" id="PIRSR001415-5"/>
    </source>
</evidence>
<dbReference type="AlphaFoldDB" id="A0A938XTA1"/>
<keyword evidence="15" id="KW-0460">Magnesium</keyword>
<evidence type="ECO:0000256" key="9">
    <source>
        <dbReference type="ARBA" id="ARBA00023244"/>
    </source>
</evidence>
<keyword evidence="8 16" id="KW-0456">Lyase</keyword>
<feature type="binding site" evidence="13">
    <location>
        <position position="195"/>
    </location>
    <ligand>
        <name>5-aminolevulinate</name>
        <dbReference type="ChEBI" id="CHEBI:356416"/>
        <label>1</label>
    </ligand>
</feature>
<dbReference type="Proteomes" id="UP000774000">
    <property type="component" value="Unassembled WGS sequence"/>
</dbReference>
<dbReference type="NCBIfam" id="NF006762">
    <property type="entry name" value="PRK09283.1"/>
    <property type="match status" value="1"/>
</dbReference>
<dbReference type="EMBL" id="JAFBDQ010000009">
    <property type="protein sequence ID" value="MBM7557133.1"/>
    <property type="molecule type" value="Genomic_DNA"/>
</dbReference>
<proteinExistence type="inferred from homology"/>
<dbReference type="PIRSF" id="PIRSF001415">
    <property type="entry name" value="Porphbilin_synth"/>
    <property type="match status" value="1"/>
</dbReference>
<evidence type="ECO:0000256" key="5">
    <source>
        <dbReference type="ARBA" id="ARBA00012053"/>
    </source>
</evidence>
<comment type="catalytic activity">
    <reaction evidence="11 16">
        <text>2 5-aminolevulinate = porphobilinogen + 2 H2O + H(+)</text>
        <dbReference type="Rhea" id="RHEA:24064"/>
        <dbReference type="ChEBI" id="CHEBI:15377"/>
        <dbReference type="ChEBI" id="CHEBI:15378"/>
        <dbReference type="ChEBI" id="CHEBI:58126"/>
        <dbReference type="ChEBI" id="CHEBI:356416"/>
        <dbReference type="EC" id="4.2.1.24"/>
    </reaction>
</comment>
<comment type="caution">
    <text evidence="18">The sequence shown here is derived from an EMBL/GenBank/DDBJ whole genome shotgun (WGS) entry which is preliminary data.</text>
</comment>
<sequence>MRKNKSIRSLVRETELSTSDLIYPLFVVPGVEVKEEIPSMPDNYHFSLDLLLEEVAELVDLGIEGVLLFGIPKSKDEIGSRAWAKDGIVQQACRKIKDEFPELLVITDVCLCQYTSHGHCGIIEDGYVQNDATLDNLAKIALSHIEAGADMVAPSDMMDGRIQAIRTKLDQSGYQDKAIMAYSAKYASSFYGPFRDAAHSAPEEGDRSSYQMDPANSEEAMREISLDLKEGADIVMVKPALPYLDIIRRASDQFNAPLAAYNVSGEYAMIKAAAKEGWLDEEETALESLLSIKRAGAEIIITYWAKKVAKLIQ</sequence>
<keyword evidence="19" id="KW-1185">Reference proteome</keyword>
<dbReference type="InterPro" id="IPR013785">
    <property type="entry name" value="Aldolase_TIM"/>
</dbReference>
<comment type="similarity">
    <text evidence="3 17">Belongs to the ALAD family.</text>
</comment>
<name>A0A938XTA1_9FIRM</name>
<dbReference type="GO" id="GO:0006783">
    <property type="term" value="P:heme biosynthetic process"/>
    <property type="evidence" value="ECO:0007669"/>
    <property type="project" value="UniProtKB-KW"/>
</dbReference>
<feature type="binding site" evidence="13">
    <location>
        <position position="207"/>
    </location>
    <ligand>
        <name>5-aminolevulinate</name>
        <dbReference type="ChEBI" id="CHEBI:356416"/>
        <label>1</label>
    </ligand>
</feature>
<accession>A0A938XTA1</accession>
<dbReference type="EC" id="4.2.1.24" evidence="5 16"/>
<comment type="function">
    <text evidence="10">Catalyzes an early step in the biosynthesis of tetrapyrroles. Binds two molecules of 5-aminolevulinate per subunit, each at a distinct site, and catalyzes their condensation to form porphobilinogen.</text>
</comment>
<reference evidence="18" key="1">
    <citation type="submission" date="2021-01" db="EMBL/GenBank/DDBJ databases">
        <title>Genomic Encyclopedia of Type Strains, Phase IV (KMG-IV): sequencing the most valuable type-strain genomes for metagenomic binning, comparative biology and taxonomic classification.</title>
        <authorList>
            <person name="Goeker M."/>
        </authorList>
    </citation>
    <scope>NUCLEOTIDE SEQUENCE</scope>
    <source>
        <strain evidence="18">DSM 23230</strain>
    </source>
</reference>
<keyword evidence="7" id="KW-0350">Heme biosynthesis</keyword>
<protein>
    <recommendedName>
        <fullName evidence="6 16">Delta-aminolevulinic acid dehydratase</fullName>
        <ecNumber evidence="5 16">4.2.1.24</ecNumber>
    </recommendedName>
</protein>
<dbReference type="GO" id="GO:0005829">
    <property type="term" value="C:cytosol"/>
    <property type="evidence" value="ECO:0007669"/>
    <property type="project" value="TreeGrafter"/>
</dbReference>
<evidence type="ECO:0000256" key="6">
    <source>
        <dbReference type="ARBA" id="ARBA00020771"/>
    </source>
</evidence>
<evidence type="ECO:0000256" key="10">
    <source>
        <dbReference type="ARBA" id="ARBA00025628"/>
    </source>
</evidence>
<dbReference type="InterPro" id="IPR001731">
    <property type="entry name" value="ALAD"/>
</dbReference>
<evidence type="ECO:0000256" key="3">
    <source>
        <dbReference type="ARBA" id="ARBA00008055"/>
    </source>
</evidence>
<evidence type="ECO:0000256" key="11">
    <source>
        <dbReference type="ARBA" id="ARBA00047651"/>
    </source>
</evidence>
<feature type="active site" description="Schiff-base intermediate with substrate" evidence="12">
    <location>
        <position position="185"/>
    </location>
</feature>
<gene>
    <name evidence="18" type="ORF">JOC47_001987</name>
</gene>
<dbReference type="PROSITE" id="PS00169">
    <property type="entry name" value="D_ALA_DEHYDRATASE"/>
    <property type="match status" value="1"/>
</dbReference>
<dbReference type="Pfam" id="PF00490">
    <property type="entry name" value="ALAD"/>
    <property type="match status" value="1"/>
</dbReference>
<dbReference type="FunFam" id="3.20.20.70:FF:000019">
    <property type="entry name" value="Delta-aminolevulinic acid dehydratase"/>
    <property type="match status" value="1"/>
</dbReference>
<evidence type="ECO:0000256" key="16">
    <source>
        <dbReference type="RuleBase" id="RU000515"/>
    </source>
</evidence>
<evidence type="ECO:0000256" key="12">
    <source>
        <dbReference type="PIRSR" id="PIRSR001415-1"/>
    </source>
</evidence>
<evidence type="ECO:0000313" key="18">
    <source>
        <dbReference type="EMBL" id="MBM7557133.1"/>
    </source>
</evidence>
<feature type="binding site" evidence="13">
    <location>
        <position position="303"/>
    </location>
    <ligand>
        <name>5-aminolevulinate</name>
        <dbReference type="ChEBI" id="CHEBI:356416"/>
        <label>2</label>
    </ligand>
</feature>
<evidence type="ECO:0000256" key="13">
    <source>
        <dbReference type="PIRSR" id="PIRSR001415-2"/>
    </source>
</evidence>
<dbReference type="GO" id="GO:0004655">
    <property type="term" value="F:porphobilinogen synthase activity"/>
    <property type="evidence" value="ECO:0007669"/>
    <property type="project" value="UniProtKB-EC"/>
</dbReference>
<feature type="binding site" evidence="14">
    <location>
        <position position="112"/>
    </location>
    <ligand>
        <name>Zn(2+)</name>
        <dbReference type="ChEBI" id="CHEBI:29105"/>
        <note>catalytic</note>
    </ligand>
</feature>
<keyword evidence="14" id="KW-0862">Zinc</keyword>
<evidence type="ECO:0000256" key="2">
    <source>
        <dbReference type="ARBA" id="ARBA00004694"/>
    </source>
</evidence>
<comment type="subunit">
    <text evidence="4 16">Homooctamer.</text>
</comment>
<feature type="binding site" evidence="15">
    <location>
        <position position="223"/>
    </location>
    <ligand>
        <name>Mg(2+)</name>
        <dbReference type="ChEBI" id="CHEBI:18420"/>
    </ligand>
</feature>
<dbReference type="Gene3D" id="3.20.20.70">
    <property type="entry name" value="Aldolase class I"/>
    <property type="match status" value="1"/>
</dbReference>
<evidence type="ECO:0000256" key="1">
    <source>
        <dbReference type="ARBA" id="ARBA00001947"/>
    </source>
</evidence>
<feature type="binding site" evidence="14">
    <location>
        <position position="120"/>
    </location>
    <ligand>
        <name>Zn(2+)</name>
        <dbReference type="ChEBI" id="CHEBI:29105"/>
        <note>catalytic</note>
    </ligand>
</feature>
<dbReference type="PANTHER" id="PTHR11458:SF0">
    <property type="entry name" value="DELTA-AMINOLEVULINIC ACID DEHYDRATASE"/>
    <property type="match status" value="1"/>
</dbReference>
<dbReference type="PANTHER" id="PTHR11458">
    <property type="entry name" value="DELTA-AMINOLEVULINIC ACID DEHYDRATASE"/>
    <property type="match status" value="1"/>
</dbReference>
<keyword evidence="14" id="KW-0479">Metal-binding</keyword>
<evidence type="ECO:0000313" key="19">
    <source>
        <dbReference type="Proteomes" id="UP000774000"/>
    </source>
</evidence>
<organism evidence="18 19">
    <name type="scientific">Halanaerobacter jeridensis</name>
    <dbReference type="NCBI Taxonomy" id="706427"/>
    <lineage>
        <taxon>Bacteria</taxon>
        <taxon>Bacillati</taxon>
        <taxon>Bacillota</taxon>
        <taxon>Clostridia</taxon>
        <taxon>Halanaerobiales</taxon>
        <taxon>Halobacteroidaceae</taxon>
        <taxon>Halanaerobacter</taxon>
    </lineage>
</organism>
<evidence type="ECO:0000256" key="14">
    <source>
        <dbReference type="PIRSR" id="PIRSR001415-3"/>
    </source>
</evidence>